<protein>
    <submittedName>
        <fullName evidence="2">Uncharacterized protein</fullName>
    </submittedName>
</protein>
<dbReference type="Proteomes" id="UP000252519">
    <property type="component" value="Unassembled WGS sequence"/>
</dbReference>
<name>A0A368H653_ANCCA</name>
<dbReference type="AlphaFoldDB" id="A0A368H653"/>
<evidence type="ECO:0000313" key="2">
    <source>
        <dbReference type="EMBL" id="RCN52081.1"/>
    </source>
</evidence>
<comment type="caution">
    <text evidence="2">The sequence shown here is derived from an EMBL/GenBank/DDBJ whole genome shotgun (WGS) entry which is preliminary data.</text>
</comment>
<proteinExistence type="predicted"/>
<reference evidence="2 3" key="1">
    <citation type="submission" date="2014-10" db="EMBL/GenBank/DDBJ databases">
        <title>Draft genome of the hookworm Ancylostoma caninum.</title>
        <authorList>
            <person name="Mitreva M."/>
        </authorList>
    </citation>
    <scope>NUCLEOTIDE SEQUENCE [LARGE SCALE GENOMIC DNA]</scope>
    <source>
        <strain evidence="2 3">Baltimore</strain>
    </source>
</reference>
<gene>
    <name evidence="2" type="ORF">ANCCAN_01869</name>
</gene>
<dbReference type="EMBL" id="JOJR01000009">
    <property type="protein sequence ID" value="RCN52081.1"/>
    <property type="molecule type" value="Genomic_DNA"/>
</dbReference>
<evidence type="ECO:0000256" key="1">
    <source>
        <dbReference type="SAM" id="MobiDB-lite"/>
    </source>
</evidence>
<sequence>MCCSNPWFKNALKKIWQELLKLTDDSGNHRVLSGVPTVHTKHSHPKRERTDDSSSKDNRTKSSVPPKAGLTK</sequence>
<evidence type="ECO:0000313" key="3">
    <source>
        <dbReference type="Proteomes" id="UP000252519"/>
    </source>
</evidence>
<accession>A0A368H653</accession>
<organism evidence="2 3">
    <name type="scientific">Ancylostoma caninum</name>
    <name type="common">Dog hookworm</name>
    <dbReference type="NCBI Taxonomy" id="29170"/>
    <lineage>
        <taxon>Eukaryota</taxon>
        <taxon>Metazoa</taxon>
        <taxon>Ecdysozoa</taxon>
        <taxon>Nematoda</taxon>
        <taxon>Chromadorea</taxon>
        <taxon>Rhabditida</taxon>
        <taxon>Rhabditina</taxon>
        <taxon>Rhabditomorpha</taxon>
        <taxon>Strongyloidea</taxon>
        <taxon>Ancylostomatidae</taxon>
        <taxon>Ancylostomatinae</taxon>
        <taxon>Ancylostoma</taxon>
    </lineage>
</organism>
<keyword evidence="3" id="KW-1185">Reference proteome</keyword>
<feature type="compositionally biased region" description="Basic and acidic residues" evidence="1">
    <location>
        <begin position="48"/>
        <end position="60"/>
    </location>
</feature>
<feature type="region of interest" description="Disordered" evidence="1">
    <location>
        <begin position="27"/>
        <end position="72"/>
    </location>
</feature>